<feature type="compositionally biased region" description="Basic and acidic residues" evidence="3">
    <location>
        <begin position="120"/>
        <end position="133"/>
    </location>
</feature>
<keyword evidence="1" id="KW-0479">Metal-binding</keyword>
<organism evidence="5 6">
    <name type="scientific">Thiorhodococcus drewsii AZ1</name>
    <dbReference type="NCBI Taxonomy" id="765913"/>
    <lineage>
        <taxon>Bacteria</taxon>
        <taxon>Pseudomonadati</taxon>
        <taxon>Pseudomonadota</taxon>
        <taxon>Gammaproteobacteria</taxon>
        <taxon>Chromatiales</taxon>
        <taxon>Chromatiaceae</taxon>
        <taxon>Thiorhodococcus</taxon>
    </lineage>
</organism>
<accession>G2E515</accession>
<evidence type="ECO:0000256" key="1">
    <source>
        <dbReference type="ARBA" id="ARBA00022723"/>
    </source>
</evidence>
<reference evidence="5 6" key="1">
    <citation type="submission" date="2011-06" db="EMBL/GenBank/DDBJ databases">
        <title>The draft genome of Thiorhodococcus drewsii AZ1.</title>
        <authorList>
            <consortium name="US DOE Joint Genome Institute (JGI-PGF)"/>
            <person name="Lucas S."/>
            <person name="Han J."/>
            <person name="Lapidus A."/>
            <person name="Cheng J.-F."/>
            <person name="Goodwin L."/>
            <person name="Pitluck S."/>
            <person name="Peters L."/>
            <person name="Land M.L."/>
            <person name="Hauser L."/>
            <person name="Vogl K."/>
            <person name="Liu Z."/>
            <person name="Imhoff J."/>
            <person name="Thiel V."/>
            <person name="Frigaard N.-U."/>
            <person name="Bryant D.A."/>
            <person name="Woyke T.J."/>
        </authorList>
    </citation>
    <scope>NUCLEOTIDE SEQUENCE [LARGE SCALE GENOMIC DNA]</scope>
    <source>
        <strain evidence="5 6">AZ1</strain>
    </source>
</reference>
<dbReference type="Pfam" id="PF06155">
    <property type="entry name" value="GBBH-like_N"/>
    <property type="match status" value="1"/>
</dbReference>
<sequence length="143" mass="16210">MNQHPHPTEISLHQQSRILEIAFDDGARFCLPCEYLRVYSPSAEVRGHSPATAKLQVGKEAVNIKDLLPIGQYALKIVFDDGHDSGLYDWGYLYKLGRAWQPFWFDYLRQLKDAGHERQGADPFEELKARGEAPSRLPDVAAS</sequence>
<evidence type="ECO:0000313" key="6">
    <source>
        <dbReference type="Proteomes" id="UP000004200"/>
    </source>
</evidence>
<evidence type="ECO:0000256" key="2">
    <source>
        <dbReference type="ARBA" id="ARBA00023004"/>
    </source>
</evidence>
<keyword evidence="2" id="KW-0408">Iron</keyword>
<comment type="caution">
    <text evidence="5">The sequence shown here is derived from an EMBL/GenBank/DDBJ whole genome shotgun (WGS) entry which is preliminary data.</text>
</comment>
<keyword evidence="6" id="KW-1185">Reference proteome</keyword>
<feature type="domain" description="Gamma-butyrobetaine hydroxylase-like N-terminal" evidence="4">
    <location>
        <begin position="10"/>
        <end position="94"/>
    </location>
</feature>
<dbReference type="Gene3D" id="3.30.2020.30">
    <property type="match status" value="1"/>
</dbReference>
<dbReference type="eggNOG" id="COG3536">
    <property type="taxonomic scope" value="Bacteria"/>
</dbReference>
<dbReference type="PANTHER" id="PTHR35303">
    <property type="entry name" value="OS02G0197800 PROTEIN"/>
    <property type="match status" value="1"/>
</dbReference>
<dbReference type="PATRIC" id="fig|765913.3.peg.3446"/>
<name>G2E515_9GAMM</name>
<dbReference type="GO" id="GO:0046872">
    <property type="term" value="F:metal ion binding"/>
    <property type="evidence" value="ECO:0007669"/>
    <property type="project" value="UniProtKB-KW"/>
</dbReference>
<dbReference type="InterPro" id="IPR038492">
    <property type="entry name" value="GBBH-like_N_sf"/>
</dbReference>
<evidence type="ECO:0000259" key="4">
    <source>
        <dbReference type="Pfam" id="PF06155"/>
    </source>
</evidence>
<dbReference type="InterPro" id="IPR010376">
    <property type="entry name" value="GBBH-like_N"/>
</dbReference>
<dbReference type="RefSeq" id="WP_007042091.1">
    <property type="nucleotide sequence ID" value="NZ_AFWT01000028.1"/>
</dbReference>
<dbReference type="STRING" id="765913.ThidrDRAFT_3378"/>
<dbReference type="OrthoDB" id="9794178at2"/>
<evidence type="ECO:0000313" key="5">
    <source>
        <dbReference type="EMBL" id="EGV29062.1"/>
    </source>
</evidence>
<dbReference type="Proteomes" id="UP000004200">
    <property type="component" value="Unassembled WGS sequence"/>
</dbReference>
<proteinExistence type="predicted"/>
<feature type="region of interest" description="Disordered" evidence="3">
    <location>
        <begin position="120"/>
        <end position="143"/>
    </location>
</feature>
<dbReference type="AlphaFoldDB" id="G2E515"/>
<protein>
    <recommendedName>
        <fullName evidence="4">Gamma-butyrobetaine hydroxylase-like N-terminal domain-containing protein</fullName>
    </recommendedName>
</protein>
<gene>
    <name evidence="5" type="ORF">ThidrDRAFT_3378</name>
</gene>
<dbReference type="EMBL" id="AFWT01000028">
    <property type="protein sequence ID" value="EGV29062.1"/>
    <property type="molecule type" value="Genomic_DNA"/>
</dbReference>
<dbReference type="PANTHER" id="PTHR35303:SF5">
    <property type="entry name" value="OS02G0197800 PROTEIN"/>
    <property type="match status" value="1"/>
</dbReference>
<evidence type="ECO:0000256" key="3">
    <source>
        <dbReference type="SAM" id="MobiDB-lite"/>
    </source>
</evidence>